<accession>A0A7W4YTF2</accession>
<protein>
    <submittedName>
        <fullName evidence="1">Uncharacterized protein</fullName>
    </submittedName>
</protein>
<evidence type="ECO:0000313" key="1">
    <source>
        <dbReference type="EMBL" id="MBB3010648.1"/>
    </source>
</evidence>
<comment type="caution">
    <text evidence="1">The sequence shown here is derived from an EMBL/GenBank/DDBJ whole genome shotgun (WGS) entry which is preliminary data.</text>
</comment>
<dbReference type="RefSeq" id="WP_183300688.1">
    <property type="nucleotide sequence ID" value="NZ_JACHWF010000009.1"/>
</dbReference>
<organism evidence="1 2">
    <name type="scientific">Cupriavidus alkaliphilus</name>
    <dbReference type="NCBI Taxonomy" id="942866"/>
    <lineage>
        <taxon>Bacteria</taxon>
        <taxon>Pseudomonadati</taxon>
        <taxon>Pseudomonadota</taxon>
        <taxon>Betaproteobacteria</taxon>
        <taxon>Burkholderiales</taxon>
        <taxon>Burkholderiaceae</taxon>
        <taxon>Cupriavidus</taxon>
    </lineage>
</organism>
<reference evidence="1 2" key="1">
    <citation type="submission" date="2020-08" db="EMBL/GenBank/DDBJ databases">
        <title>Genomic Encyclopedia of Type Strains, Phase IV (KMG-V): Genome sequencing to study the core and pangenomes of soil and plant-associated prokaryotes.</title>
        <authorList>
            <person name="Whitman W."/>
        </authorList>
    </citation>
    <scope>NUCLEOTIDE SEQUENCE [LARGE SCALE GENOMIC DNA]</scope>
    <source>
        <strain evidence="1 2">SLV-2362</strain>
    </source>
</reference>
<evidence type="ECO:0000313" key="2">
    <source>
        <dbReference type="Proteomes" id="UP000578036"/>
    </source>
</evidence>
<dbReference type="AlphaFoldDB" id="A0A7W4YTF2"/>
<gene>
    <name evidence="1" type="ORF">FHX61_005329</name>
</gene>
<sequence>MKPAVGAKVTMRGYIANGSDTHPGEITKVHGAGEGALCAVTVHPAGHPDKEFAAIPVYSSRAAARDDIPGATLRHNGYAYLQEEGQ</sequence>
<name>A0A7W4YTF2_9BURK</name>
<proteinExistence type="predicted"/>
<dbReference type="Proteomes" id="UP000578036">
    <property type="component" value="Unassembled WGS sequence"/>
</dbReference>
<keyword evidence="2" id="KW-1185">Reference proteome</keyword>
<dbReference type="EMBL" id="JACHWF010000009">
    <property type="protein sequence ID" value="MBB3010648.1"/>
    <property type="molecule type" value="Genomic_DNA"/>
</dbReference>